<dbReference type="InterPro" id="IPR025403">
    <property type="entry name" value="TgpA-like_C"/>
</dbReference>
<feature type="transmembrane region" description="Helical" evidence="2">
    <location>
        <begin position="44"/>
        <end position="68"/>
    </location>
</feature>
<comment type="caution">
    <text evidence="4">The sequence shown here is derived from an EMBL/GenBank/DDBJ whole genome shotgun (WGS) entry which is preliminary data.</text>
</comment>
<evidence type="ECO:0000256" key="2">
    <source>
        <dbReference type="SAM" id="Phobius"/>
    </source>
</evidence>
<keyword evidence="2" id="KW-1133">Transmembrane helix</keyword>
<accession>A0A5J5G5E6</accession>
<reference evidence="4 5" key="1">
    <citation type="submission" date="2019-09" db="EMBL/GenBank/DDBJ databases">
        <title>Bacillus ochoae sp. nov., Paenibacillus whitsoniae sp. nov., Paenibacillus spiritus sp. nov. Isolated from the Mars Exploration Rover during spacecraft assembly.</title>
        <authorList>
            <person name="Seuylemezian A."/>
            <person name="Vaishampayan P."/>
        </authorList>
    </citation>
    <scope>NUCLEOTIDE SEQUENCE [LARGE SCALE GENOMIC DNA]</scope>
    <source>
        <strain evidence="4 5">MER_111</strain>
    </source>
</reference>
<feature type="transmembrane region" description="Helical" evidence="2">
    <location>
        <begin position="154"/>
        <end position="171"/>
    </location>
</feature>
<feature type="transmembrane region" description="Helical" evidence="2">
    <location>
        <begin position="124"/>
        <end position="142"/>
    </location>
</feature>
<feature type="transmembrane region" description="Helical" evidence="2">
    <location>
        <begin position="299"/>
        <end position="324"/>
    </location>
</feature>
<feature type="region of interest" description="Disordered" evidence="1">
    <location>
        <begin position="1"/>
        <end position="36"/>
    </location>
</feature>
<feature type="transmembrane region" description="Helical" evidence="2">
    <location>
        <begin position="230"/>
        <end position="249"/>
    </location>
</feature>
<keyword evidence="5" id="KW-1185">Reference proteome</keyword>
<name>A0A5J5G5E6_9BACL</name>
<dbReference type="Proteomes" id="UP000367750">
    <property type="component" value="Unassembled WGS sequence"/>
</dbReference>
<evidence type="ECO:0000313" key="5">
    <source>
        <dbReference type="Proteomes" id="UP000367750"/>
    </source>
</evidence>
<keyword evidence="2" id="KW-0472">Membrane</keyword>
<dbReference type="AlphaFoldDB" id="A0A5J5G5E6"/>
<organism evidence="4 5">
    <name type="scientific">Paenibacillus spiritus</name>
    <dbReference type="NCBI Taxonomy" id="2496557"/>
    <lineage>
        <taxon>Bacteria</taxon>
        <taxon>Bacillati</taxon>
        <taxon>Bacillota</taxon>
        <taxon>Bacilli</taxon>
        <taxon>Bacillales</taxon>
        <taxon>Paenibacillaceae</taxon>
        <taxon>Paenibacillus</taxon>
    </lineage>
</organism>
<protein>
    <submittedName>
        <fullName evidence="4">DUF4129 domain-containing protein</fullName>
    </submittedName>
</protein>
<feature type="transmembrane region" description="Helical" evidence="2">
    <location>
        <begin position="74"/>
        <end position="92"/>
    </location>
</feature>
<dbReference type="Pfam" id="PF13559">
    <property type="entry name" value="DUF4129"/>
    <property type="match status" value="1"/>
</dbReference>
<dbReference type="RefSeq" id="WP_150458744.1">
    <property type="nucleotide sequence ID" value="NZ_VYKK01000017.1"/>
</dbReference>
<feature type="transmembrane region" description="Helical" evidence="2">
    <location>
        <begin position="177"/>
        <end position="197"/>
    </location>
</feature>
<evidence type="ECO:0000313" key="4">
    <source>
        <dbReference type="EMBL" id="KAA9002399.1"/>
    </source>
</evidence>
<sequence length="455" mass="48813">MNDKAKPQAALSGGRKEADSRPEPSPGAAAARETGRARSRELRAMAAVALLETAGLFPAALLYAVYALHASPPILLLGIGLLHLGGQAAGARQIRSGRALPAALALLLAAAAMAVAAYGLRPAALAGGAALLAAALRGLLIGRQRGWARLLPQVPAVGVAAAALMYAAIAASKPAGLTPYAPLLYGAGMTALFLLLLRWNRYRIRAAALNVEGEAAPAGRIETVNRRMTGLLLLLVAASAGWQGLGPLLRRVARWLIGLLPKPAAPVPEEKPAEVLPQAMPGFTKGEDAAAGTPEWLRIAGYILLGLLATATAVALLVLLYRLVRRWLPERVRYGLRRLGRLLRRLREGRRAPEAEGGYIDEVEKIERAAAPARRRWLRLGISARSADEDPRAAYRRLLRGAVKRGFGYRPSRTPLENGADIASPEKRFTELEDREVRRIIDRYNEVRYGGERPD</sequence>
<keyword evidence="2" id="KW-0812">Transmembrane</keyword>
<dbReference type="EMBL" id="VYKK01000017">
    <property type="protein sequence ID" value="KAA9002399.1"/>
    <property type="molecule type" value="Genomic_DNA"/>
</dbReference>
<dbReference type="OrthoDB" id="2678254at2"/>
<feature type="domain" description="Protein-glutamine gamma-glutamyltransferase-like C-terminal" evidence="3">
    <location>
        <begin position="394"/>
        <end position="455"/>
    </location>
</feature>
<evidence type="ECO:0000256" key="1">
    <source>
        <dbReference type="SAM" id="MobiDB-lite"/>
    </source>
</evidence>
<proteinExistence type="predicted"/>
<gene>
    <name evidence="4" type="ORF">F4V43_13345</name>
</gene>
<evidence type="ECO:0000259" key="3">
    <source>
        <dbReference type="Pfam" id="PF13559"/>
    </source>
</evidence>
<feature type="transmembrane region" description="Helical" evidence="2">
    <location>
        <begin position="99"/>
        <end position="118"/>
    </location>
</feature>